<name>D7FTB1_ECTSI</name>
<evidence type="ECO:0000313" key="3">
    <source>
        <dbReference type="Proteomes" id="UP000002630"/>
    </source>
</evidence>
<dbReference type="EMBL" id="FN649755">
    <property type="protein sequence ID" value="CBJ31377.1"/>
    <property type="molecule type" value="Genomic_DNA"/>
</dbReference>
<proteinExistence type="predicted"/>
<reference evidence="2 3" key="1">
    <citation type="journal article" date="2010" name="Nature">
        <title>The Ectocarpus genome and the independent evolution of multicellularity in brown algae.</title>
        <authorList>
            <person name="Cock J.M."/>
            <person name="Sterck L."/>
            <person name="Rouze P."/>
            <person name="Scornet D."/>
            <person name="Allen A.E."/>
            <person name="Amoutzias G."/>
            <person name="Anthouard V."/>
            <person name="Artiguenave F."/>
            <person name="Aury J.M."/>
            <person name="Badger J.H."/>
            <person name="Beszteri B."/>
            <person name="Billiau K."/>
            <person name="Bonnet E."/>
            <person name="Bothwell J.H."/>
            <person name="Bowler C."/>
            <person name="Boyen C."/>
            <person name="Brownlee C."/>
            <person name="Carrano C.J."/>
            <person name="Charrier B."/>
            <person name="Cho G.Y."/>
            <person name="Coelho S.M."/>
            <person name="Collen J."/>
            <person name="Corre E."/>
            <person name="Da Silva C."/>
            <person name="Delage L."/>
            <person name="Delaroque N."/>
            <person name="Dittami S.M."/>
            <person name="Doulbeau S."/>
            <person name="Elias M."/>
            <person name="Farnham G."/>
            <person name="Gachon C.M."/>
            <person name="Gschloessl B."/>
            <person name="Heesch S."/>
            <person name="Jabbari K."/>
            <person name="Jubin C."/>
            <person name="Kawai H."/>
            <person name="Kimura K."/>
            <person name="Kloareg B."/>
            <person name="Kupper F.C."/>
            <person name="Lang D."/>
            <person name="Le Bail A."/>
            <person name="Leblanc C."/>
            <person name="Lerouge P."/>
            <person name="Lohr M."/>
            <person name="Lopez P.J."/>
            <person name="Martens C."/>
            <person name="Maumus F."/>
            <person name="Michel G."/>
            <person name="Miranda-Saavedra D."/>
            <person name="Morales J."/>
            <person name="Moreau H."/>
            <person name="Motomura T."/>
            <person name="Nagasato C."/>
            <person name="Napoli C.A."/>
            <person name="Nelson D.R."/>
            <person name="Nyvall-Collen P."/>
            <person name="Peters A.F."/>
            <person name="Pommier C."/>
            <person name="Potin P."/>
            <person name="Poulain J."/>
            <person name="Quesneville H."/>
            <person name="Read B."/>
            <person name="Rensing S.A."/>
            <person name="Ritter A."/>
            <person name="Rousvoal S."/>
            <person name="Samanta M."/>
            <person name="Samson G."/>
            <person name="Schroeder D.C."/>
            <person name="Segurens B."/>
            <person name="Strittmatter M."/>
            <person name="Tonon T."/>
            <person name="Tregear J.W."/>
            <person name="Valentin K."/>
            <person name="von Dassow P."/>
            <person name="Yamagishi T."/>
            <person name="Van de Peer Y."/>
            <person name="Wincker P."/>
        </authorList>
    </citation>
    <scope>NUCLEOTIDE SEQUENCE [LARGE SCALE GENOMIC DNA]</scope>
    <source>
        <strain evidence="3">Ec32 / CCAP1310/4</strain>
    </source>
</reference>
<dbReference type="InterPro" id="IPR011992">
    <property type="entry name" value="EF-hand-dom_pair"/>
</dbReference>
<dbReference type="InterPro" id="IPR002048">
    <property type="entry name" value="EF_hand_dom"/>
</dbReference>
<sequence length="143" mass="15916">MFSFASSESSTIVSSAGGDFRAFKPGPLLVAGEANPRRPKSTDHEHRQLLRLTGFKEEDVELMKVLFDMYDRDRDGMLTVEEACLLCTQFIQSAGFVRGSHVPPTARGGHTKHFFRMANRSSSTPMGSKQARLYSLETIRTDA</sequence>
<gene>
    <name evidence="2" type="ORF">Esi_0248_0024</name>
</gene>
<organism evidence="2 3">
    <name type="scientific">Ectocarpus siliculosus</name>
    <name type="common">Brown alga</name>
    <name type="synonym">Conferva siliculosa</name>
    <dbReference type="NCBI Taxonomy" id="2880"/>
    <lineage>
        <taxon>Eukaryota</taxon>
        <taxon>Sar</taxon>
        <taxon>Stramenopiles</taxon>
        <taxon>Ochrophyta</taxon>
        <taxon>PX clade</taxon>
        <taxon>Phaeophyceae</taxon>
        <taxon>Ectocarpales</taxon>
        <taxon>Ectocarpaceae</taxon>
        <taxon>Ectocarpus</taxon>
    </lineage>
</organism>
<dbReference type="AlphaFoldDB" id="D7FTB1"/>
<dbReference type="Gene3D" id="1.10.238.10">
    <property type="entry name" value="EF-hand"/>
    <property type="match status" value="1"/>
</dbReference>
<dbReference type="Proteomes" id="UP000002630">
    <property type="component" value="Linkage Group LG30"/>
</dbReference>
<dbReference type="InParanoid" id="D7FTB1"/>
<protein>
    <recommendedName>
        <fullName evidence="1">EF-hand domain-containing protein</fullName>
    </recommendedName>
</protein>
<dbReference type="EMBL" id="FN648429">
    <property type="protein sequence ID" value="CBJ31377.1"/>
    <property type="molecule type" value="Genomic_DNA"/>
</dbReference>
<evidence type="ECO:0000259" key="1">
    <source>
        <dbReference type="PROSITE" id="PS50222"/>
    </source>
</evidence>
<keyword evidence="3" id="KW-1185">Reference proteome</keyword>
<dbReference type="PROSITE" id="PS50222">
    <property type="entry name" value="EF_HAND_2"/>
    <property type="match status" value="1"/>
</dbReference>
<accession>D7FTB1</accession>
<feature type="domain" description="EF-hand" evidence="1">
    <location>
        <begin position="58"/>
        <end position="93"/>
    </location>
</feature>
<evidence type="ECO:0000313" key="2">
    <source>
        <dbReference type="EMBL" id="CBJ31377.1"/>
    </source>
</evidence>
<dbReference type="GO" id="GO:0005509">
    <property type="term" value="F:calcium ion binding"/>
    <property type="evidence" value="ECO:0007669"/>
    <property type="project" value="InterPro"/>
</dbReference>
<dbReference type="SUPFAM" id="SSF47473">
    <property type="entry name" value="EF-hand"/>
    <property type="match status" value="1"/>
</dbReference>